<keyword evidence="7" id="KW-0539">Nucleus</keyword>
<dbReference type="GO" id="GO:0030496">
    <property type="term" value="C:midbody"/>
    <property type="evidence" value="ECO:0007669"/>
    <property type="project" value="TreeGrafter"/>
</dbReference>
<comment type="similarity">
    <text evidence="3">Belongs to the INCENP family.</text>
</comment>
<feature type="region of interest" description="Disordered" evidence="8">
    <location>
        <begin position="73"/>
        <end position="94"/>
    </location>
</feature>
<evidence type="ECO:0000256" key="1">
    <source>
        <dbReference type="ARBA" id="ARBA00004123"/>
    </source>
</evidence>
<dbReference type="GO" id="GO:0051257">
    <property type="term" value="P:meiotic spindle midzone assembly"/>
    <property type="evidence" value="ECO:0007669"/>
    <property type="project" value="TreeGrafter"/>
</dbReference>
<dbReference type="GO" id="GO:1990385">
    <property type="term" value="C:meiotic spindle midzone"/>
    <property type="evidence" value="ECO:0007669"/>
    <property type="project" value="TreeGrafter"/>
</dbReference>
<keyword evidence="5" id="KW-0159">Chromosome partition</keyword>
<dbReference type="GO" id="GO:0032133">
    <property type="term" value="C:chromosome passenger complex"/>
    <property type="evidence" value="ECO:0007669"/>
    <property type="project" value="TreeGrafter"/>
</dbReference>
<keyword evidence="11" id="KW-1185">Reference proteome</keyword>
<evidence type="ECO:0000256" key="8">
    <source>
        <dbReference type="SAM" id="MobiDB-lite"/>
    </source>
</evidence>
<dbReference type="GO" id="GO:0000281">
    <property type="term" value="P:mitotic cytokinesis"/>
    <property type="evidence" value="ECO:0007669"/>
    <property type="project" value="TreeGrafter"/>
</dbReference>
<keyword evidence="6" id="KW-0206">Cytoskeleton</keyword>
<dbReference type="Proteomes" id="UP001075354">
    <property type="component" value="Chromosome 16"/>
</dbReference>
<organism evidence="10 11">
    <name type="scientific">Megalurothrips usitatus</name>
    <name type="common">bean blossom thrips</name>
    <dbReference type="NCBI Taxonomy" id="439358"/>
    <lineage>
        <taxon>Eukaryota</taxon>
        <taxon>Metazoa</taxon>
        <taxon>Ecdysozoa</taxon>
        <taxon>Arthropoda</taxon>
        <taxon>Hexapoda</taxon>
        <taxon>Insecta</taxon>
        <taxon>Pterygota</taxon>
        <taxon>Neoptera</taxon>
        <taxon>Paraneoptera</taxon>
        <taxon>Thysanoptera</taxon>
        <taxon>Terebrantia</taxon>
        <taxon>Thripoidea</taxon>
        <taxon>Thripidae</taxon>
        <taxon>Megalurothrips</taxon>
    </lineage>
</organism>
<feature type="compositionally biased region" description="Polar residues" evidence="8">
    <location>
        <begin position="85"/>
        <end position="94"/>
    </location>
</feature>
<feature type="domain" description="Inner centromere protein ARK-binding" evidence="9">
    <location>
        <begin position="644"/>
        <end position="702"/>
    </location>
</feature>
<evidence type="ECO:0000256" key="5">
    <source>
        <dbReference type="ARBA" id="ARBA00022829"/>
    </source>
</evidence>
<feature type="compositionally biased region" description="Polar residues" evidence="8">
    <location>
        <begin position="161"/>
        <end position="180"/>
    </location>
</feature>
<evidence type="ECO:0000256" key="3">
    <source>
        <dbReference type="ARBA" id="ARBA00010042"/>
    </source>
</evidence>
<reference evidence="10" key="1">
    <citation type="submission" date="2022-12" db="EMBL/GenBank/DDBJ databases">
        <title>Chromosome-level genome assembly of the bean flower thrips Megalurothrips usitatus.</title>
        <authorList>
            <person name="Ma L."/>
            <person name="Liu Q."/>
            <person name="Li H."/>
            <person name="Cai W."/>
        </authorList>
    </citation>
    <scope>NUCLEOTIDE SEQUENCE</scope>
    <source>
        <strain evidence="10">Cailab_2022a</strain>
    </source>
</reference>
<feature type="region of interest" description="Disordered" evidence="8">
    <location>
        <begin position="135"/>
        <end position="183"/>
    </location>
</feature>
<proteinExistence type="inferred from homology"/>
<evidence type="ECO:0000256" key="6">
    <source>
        <dbReference type="ARBA" id="ARBA00023212"/>
    </source>
</evidence>
<dbReference type="InterPro" id="IPR005635">
    <property type="entry name" value="Inner_centromere_prot_ARK-bd"/>
</dbReference>
<keyword evidence="4" id="KW-0963">Cytoplasm</keyword>
<comment type="subcellular location">
    <subcellularLocation>
        <location evidence="2">Cytoplasm</location>
        <location evidence="2">Cytoskeleton</location>
        <location evidence="2">Spindle</location>
    </subcellularLocation>
    <subcellularLocation>
        <location evidence="1">Nucleus</location>
    </subcellularLocation>
</comment>
<dbReference type="GO" id="GO:0000776">
    <property type="term" value="C:kinetochore"/>
    <property type="evidence" value="ECO:0007669"/>
    <property type="project" value="TreeGrafter"/>
</dbReference>
<dbReference type="EMBL" id="JAPTSV010000016">
    <property type="protein sequence ID" value="KAJ1519505.1"/>
    <property type="molecule type" value="Genomic_DNA"/>
</dbReference>
<dbReference type="PANTHER" id="PTHR13142">
    <property type="entry name" value="INNER CENTROMERE PROTEIN"/>
    <property type="match status" value="1"/>
</dbReference>
<feature type="region of interest" description="Disordered" evidence="8">
    <location>
        <begin position="622"/>
        <end position="663"/>
    </location>
</feature>
<gene>
    <name evidence="10" type="ORF">ONE63_004789</name>
</gene>
<accession>A0AAV7X0S7</accession>
<dbReference type="PANTHER" id="PTHR13142:SF1">
    <property type="entry name" value="INNER CENTROMERE PROTEIN"/>
    <property type="match status" value="1"/>
</dbReference>
<protein>
    <recommendedName>
        <fullName evidence="9">Inner centromere protein ARK-binding domain-containing protein</fullName>
    </recommendedName>
</protein>
<name>A0AAV7X0S7_9NEOP</name>
<dbReference type="Pfam" id="PF03941">
    <property type="entry name" value="INCENP_ARK-bind"/>
    <property type="match status" value="1"/>
</dbReference>
<sequence>MPLSQEHLADYVRQLRAQCKSAVEAQEEDWQRTKAWADGVRELIRTGDTSNAPFLFPKTPKKVTAAPRVRARQLSSMHEDDEGASESQVTSTVNISCPVDSESRRTLRSRKIKVEVEEPEVFEDNELLFKIPTVPLNNVKPSSRSSTRSSKRIKKAHGESFNHSQSLSENPHTSKNSSVCSEDDAFPEMLETPRNAKKVSATFKGTGNKTNCVEETPTASKGGISLLSGCKESIGANSTYVKESVPKESIGANSTYVKEPVPKESIGANSTYVKESVPKESIGANSTYVKESVPKESIGANSTYVKESVPKESIGANSTYVKESVPKESIGANSTYVKESVPKESIGANSTYVKESGPKESIGAISTYVKESGPKENIGFVKATMKAARKSLTRAKMIAVNKTAGIECNPGKVWCQKPHDRVSKCSKPVHLGHYRSISQCESSPARVPWGNAVSKSASRHAIYHSAIQADSLAKKKTAAIIRKPLSNEDRFQALVSNTLKICGPKSINEKKTQGKKNDTHALKNRQQVALEAKHSRELEEQKKKGAATAVNKKEMNGKVMQETSFKDSFMQKVTDQGFSHLASTTDTVKQGTVPQTAPSKCLPVLKADVPSKLMYDASAYDITLDPEDRPPLPSKGADDYGLDDVQSDESSDDESKPKKVVPPWAQAAGRRQVLCDQYYISHLQTFAFFGSKKTTPDLAKIFTSIDKRILSRRSSAVWVSPDKRLARRMNLNHVKK</sequence>
<dbReference type="GO" id="GO:0051310">
    <property type="term" value="P:metaphase chromosome alignment"/>
    <property type="evidence" value="ECO:0007669"/>
    <property type="project" value="TreeGrafter"/>
</dbReference>
<dbReference type="GO" id="GO:0005634">
    <property type="term" value="C:nucleus"/>
    <property type="evidence" value="ECO:0007669"/>
    <property type="project" value="UniProtKB-SubCell"/>
</dbReference>
<evidence type="ECO:0000256" key="4">
    <source>
        <dbReference type="ARBA" id="ARBA00022490"/>
    </source>
</evidence>
<evidence type="ECO:0000256" key="2">
    <source>
        <dbReference type="ARBA" id="ARBA00004186"/>
    </source>
</evidence>
<evidence type="ECO:0000313" key="11">
    <source>
        <dbReference type="Proteomes" id="UP001075354"/>
    </source>
</evidence>
<comment type="caution">
    <text evidence="10">The sequence shown here is derived from an EMBL/GenBank/DDBJ whole genome shotgun (WGS) entry which is preliminary data.</text>
</comment>
<feature type="compositionally biased region" description="Acidic residues" evidence="8">
    <location>
        <begin position="640"/>
        <end position="652"/>
    </location>
</feature>
<dbReference type="AlphaFoldDB" id="A0AAV7X0S7"/>
<evidence type="ECO:0000259" key="9">
    <source>
        <dbReference type="Pfam" id="PF03941"/>
    </source>
</evidence>
<evidence type="ECO:0000256" key="7">
    <source>
        <dbReference type="ARBA" id="ARBA00023242"/>
    </source>
</evidence>
<evidence type="ECO:0000313" key="10">
    <source>
        <dbReference type="EMBL" id="KAJ1519505.1"/>
    </source>
</evidence>